<accession>A0A4S8IB94</accession>
<reference evidence="1 2" key="1">
    <citation type="journal article" date="2019" name="Nat. Plants">
        <title>Genome sequencing of Musa balbisiana reveals subgenome evolution and function divergence in polyploid bananas.</title>
        <authorList>
            <person name="Yao X."/>
        </authorList>
    </citation>
    <scope>NUCLEOTIDE SEQUENCE [LARGE SCALE GENOMIC DNA]</scope>
    <source>
        <strain evidence="2">cv. DH-PKW</strain>
        <tissue evidence="1">Leaves</tissue>
    </source>
</reference>
<organism evidence="1 2">
    <name type="scientific">Musa balbisiana</name>
    <name type="common">Banana</name>
    <dbReference type="NCBI Taxonomy" id="52838"/>
    <lineage>
        <taxon>Eukaryota</taxon>
        <taxon>Viridiplantae</taxon>
        <taxon>Streptophyta</taxon>
        <taxon>Embryophyta</taxon>
        <taxon>Tracheophyta</taxon>
        <taxon>Spermatophyta</taxon>
        <taxon>Magnoliopsida</taxon>
        <taxon>Liliopsida</taxon>
        <taxon>Zingiberales</taxon>
        <taxon>Musaceae</taxon>
        <taxon>Musa</taxon>
    </lineage>
</organism>
<dbReference type="Proteomes" id="UP000317650">
    <property type="component" value="Chromosome 2"/>
</dbReference>
<comment type="caution">
    <text evidence="1">The sequence shown here is derived from an EMBL/GenBank/DDBJ whole genome shotgun (WGS) entry which is preliminary data.</text>
</comment>
<evidence type="ECO:0000313" key="1">
    <source>
        <dbReference type="EMBL" id="THU45300.1"/>
    </source>
</evidence>
<keyword evidence="2" id="KW-1185">Reference proteome</keyword>
<proteinExistence type="predicted"/>
<name>A0A4S8IB94_MUSBA</name>
<sequence length="83" mass="9668">MRTYLDEATKRKKSQWTDFVEEGPKTSEVCERMLVKAPTSIHPVQAACGILRDWRRKDGLFLHLEDPQEPTRINTTQPTPHHI</sequence>
<evidence type="ECO:0000313" key="2">
    <source>
        <dbReference type="Proteomes" id="UP000317650"/>
    </source>
</evidence>
<dbReference type="EMBL" id="PYDT01000011">
    <property type="protein sequence ID" value="THU45300.1"/>
    <property type="molecule type" value="Genomic_DNA"/>
</dbReference>
<gene>
    <name evidence="1" type="ORF">C4D60_Mb02t16390</name>
</gene>
<protein>
    <submittedName>
        <fullName evidence="1">Uncharacterized protein</fullName>
    </submittedName>
</protein>
<dbReference type="AlphaFoldDB" id="A0A4S8IB94"/>